<feature type="compositionally biased region" description="Polar residues" evidence="8">
    <location>
        <begin position="91"/>
        <end position="112"/>
    </location>
</feature>
<keyword evidence="5" id="KW-0833">Ubl conjugation pathway</keyword>
<dbReference type="InterPro" id="IPR050704">
    <property type="entry name" value="Peptidase_C85-like"/>
</dbReference>
<evidence type="ECO:0000256" key="4">
    <source>
        <dbReference type="ARBA" id="ARBA00022670"/>
    </source>
</evidence>
<feature type="compositionally biased region" description="Polar residues" evidence="8">
    <location>
        <begin position="392"/>
        <end position="417"/>
    </location>
</feature>
<evidence type="ECO:0000256" key="5">
    <source>
        <dbReference type="ARBA" id="ARBA00022786"/>
    </source>
</evidence>
<dbReference type="Pfam" id="PF02338">
    <property type="entry name" value="OTU"/>
    <property type="match status" value="1"/>
</dbReference>
<keyword evidence="13" id="KW-1185">Reference proteome</keyword>
<feature type="domain" description="OTU" evidence="9">
    <location>
        <begin position="188"/>
        <end position="310"/>
    </location>
</feature>
<dbReference type="GO" id="GO:0061578">
    <property type="term" value="F:K63-linked deubiquitinase activity"/>
    <property type="evidence" value="ECO:0007669"/>
    <property type="project" value="TreeGrafter"/>
</dbReference>
<evidence type="ECO:0000313" key="10">
    <source>
        <dbReference type="EMBL" id="KAF7490450.1"/>
    </source>
</evidence>
<organism evidence="11 14">
    <name type="scientific">Sarcoptes scabiei</name>
    <name type="common">Itch mite</name>
    <name type="synonym">Acarus scabiei</name>
    <dbReference type="NCBI Taxonomy" id="52283"/>
    <lineage>
        <taxon>Eukaryota</taxon>
        <taxon>Metazoa</taxon>
        <taxon>Ecdysozoa</taxon>
        <taxon>Arthropoda</taxon>
        <taxon>Chelicerata</taxon>
        <taxon>Arachnida</taxon>
        <taxon>Acari</taxon>
        <taxon>Acariformes</taxon>
        <taxon>Sarcoptiformes</taxon>
        <taxon>Astigmata</taxon>
        <taxon>Psoroptidia</taxon>
        <taxon>Sarcoptoidea</taxon>
        <taxon>Sarcoptidae</taxon>
        <taxon>Sarcoptinae</taxon>
        <taxon>Sarcoptes</taxon>
    </lineage>
</organism>
<dbReference type="CDD" id="cd22752">
    <property type="entry name" value="OTU_OTUD5-like"/>
    <property type="match status" value="1"/>
</dbReference>
<protein>
    <recommendedName>
        <fullName evidence="3">ubiquitinyl hydrolase 1</fullName>
        <ecNumber evidence="3">3.4.19.12</ecNumber>
    </recommendedName>
    <alternativeName>
        <fullName evidence="7">Deubiquitinating enzyme A</fullName>
    </alternativeName>
</protein>
<name>A0A132AI90_SARSC</name>
<evidence type="ECO:0000256" key="6">
    <source>
        <dbReference type="ARBA" id="ARBA00022801"/>
    </source>
</evidence>
<dbReference type="Proteomes" id="UP000616769">
    <property type="component" value="Unassembled WGS sequence"/>
</dbReference>
<gene>
    <name evidence="11" type="ORF">QR98_0092710</name>
    <name evidence="10" type="ORF">SSS_7035</name>
</gene>
<dbReference type="Proteomes" id="UP000070412">
    <property type="component" value="Unassembled WGS sequence"/>
</dbReference>
<dbReference type="PANTHER" id="PTHR12419">
    <property type="entry name" value="OTU DOMAIN CONTAINING PROTEIN"/>
    <property type="match status" value="1"/>
</dbReference>
<reference evidence="11 14" key="1">
    <citation type="journal article" date="2015" name="Parasit. Vectors">
        <title>Draft genome of the scabies mite.</title>
        <authorList>
            <person name="Rider S.D.Jr."/>
            <person name="Morgan M.S."/>
            <person name="Arlian L.G."/>
        </authorList>
    </citation>
    <scope>NUCLEOTIDE SEQUENCE [LARGE SCALE GENOMIC DNA]</scope>
    <source>
        <strain evidence="11">Arlian Lab</strain>
    </source>
</reference>
<feature type="region of interest" description="Disordered" evidence="8">
    <location>
        <begin position="385"/>
        <end position="460"/>
    </location>
</feature>
<dbReference type="Gene3D" id="3.90.70.80">
    <property type="match status" value="1"/>
</dbReference>
<feature type="compositionally biased region" description="Basic residues" evidence="8">
    <location>
        <begin position="1"/>
        <end position="10"/>
    </location>
</feature>
<feature type="compositionally biased region" description="Polar residues" evidence="8">
    <location>
        <begin position="32"/>
        <end position="52"/>
    </location>
</feature>
<comment type="catalytic activity">
    <reaction evidence="1">
        <text>Thiol-dependent hydrolysis of ester, thioester, amide, peptide and isopeptide bonds formed by the C-terminal Gly of ubiquitin (a 76-residue protein attached to proteins as an intracellular targeting signal).</text>
        <dbReference type="EC" id="3.4.19.12"/>
    </reaction>
</comment>
<feature type="region of interest" description="Disordered" evidence="8">
    <location>
        <begin position="137"/>
        <end position="164"/>
    </location>
</feature>
<dbReference type="AlphaFoldDB" id="A0A132AI90"/>
<dbReference type="OrthoDB" id="409956at2759"/>
<reference evidence="13" key="2">
    <citation type="journal article" date="2020" name="PLoS Negl. Trop. Dis.">
        <title>High-quality nuclear genome for Sarcoptes scabiei-A critical resource for a neglected parasite.</title>
        <authorList>
            <person name="Korhonen P.K."/>
            <person name="Gasser R.B."/>
            <person name="Ma G."/>
            <person name="Wang T."/>
            <person name="Stroehlein A.J."/>
            <person name="Young N.D."/>
            <person name="Ang C.S."/>
            <person name="Fernando D.D."/>
            <person name="Lu H.C."/>
            <person name="Taylor S."/>
            <person name="Reynolds S.L."/>
            <person name="Mofiz E."/>
            <person name="Najaraj S.H."/>
            <person name="Gowda H."/>
            <person name="Madugundu A."/>
            <person name="Renuse S."/>
            <person name="Holt D."/>
            <person name="Pandey A."/>
            <person name="Papenfuss A.T."/>
            <person name="Fischer K."/>
        </authorList>
    </citation>
    <scope>NUCLEOTIDE SEQUENCE [LARGE SCALE GENOMIC DNA]</scope>
</reference>
<keyword evidence="6" id="KW-0378">Hydrolase</keyword>
<dbReference type="SUPFAM" id="SSF54001">
    <property type="entry name" value="Cysteine proteinases"/>
    <property type="match status" value="1"/>
</dbReference>
<evidence type="ECO:0000313" key="12">
    <source>
        <dbReference type="EnsemblMetazoa" id="KAF7490450.1"/>
    </source>
</evidence>
<feature type="compositionally biased region" description="Basic and acidic residues" evidence="8">
    <location>
        <begin position="17"/>
        <end position="26"/>
    </location>
</feature>
<feature type="region of interest" description="Disordered" evidence="8">
    <location>
        <begin position="1"/>
        <end position="122"/>
    </location>
</feature>
<evidence type="ECO:0000259" key="9">
    <source>
        <dbReference type="PROSITE" id="PS50802"/>
    </source>
</evidence>
<evidence type="ECO:0000313" key="14">
    <source>
        <dbReference type="Proteomes" id="UP000616769"/>
    </source>
</evidence>
<dbReference type="InterPro" id="IPR038765">
    <property type="entry name" value="Papain-like_cys_pep_sf"/>
</dbReference>
<evidence type="ECO:0000256" key="3">
    <source>
        <dbReference type="ARBA" id="ARBA00012759"/>
    </source>
</evidence>
<dbReference type="EC" id="3.4.19.12" evidence="3"/>
<reference evidence="12" key="4">
    <citation type="submission" date="2022-06" db="UniProtKB">
        <authorList>
            <consortium name="EnsemblMetazoa"/>
        </authorList>
    </citation>
    <scope>IDENTIFICATION</scope>
</reference>
<keyword evidence="4" id="KW-0645">Protease</keyword>
<evidence type="ECO:0000313" key="13">
    <source>
        <dbReference type="Proteomes" id="UP000070412"/>
    </source>
</evidence>
<dbReference type="FunFam" id="3.90.70.80:FF:000018">
    <property type="entry name" value="OTU domain-containing protein 5-B"/>
    <property type="match status" value="1"/>
</dbReference>
<dbReference type="EnsemblMetazoa" id="SSS_7035s_mrna">
    <property type="protein sequence ID" value="KAF7490450.1"/>
    <property type="gene ID" value="SSS_7035"/>
</dbReference>
<evidence type="ECO:0000256" key="2">
    <source>
        <dbReference type="ARBA" id="ARBA00010407"/>
    </source>
</evidence>
<proteinExistence type="inferred from homology"/>
<evidence type="ECO:0000256" key="1">
    <source>
        <dbReference type="ARBA" id="ARBA00000707"/>
    </source>
</evidence>
<feature type="region of interest" description="Disordered" evidence="8">
    <location>
        <begin position="511"/>
        <end position="543"/>
    </location>
</feature>
<dbReference type="PROSITE" id="PS50802">
    <property type="entry name" value="OTU"/>
    <property type="match status" value="1"/>
</dbReference>
<evidence type="ECO:0000313" key="11">
    <source>
        <dbReference type="EMBL" id="KPM10711.1"/>
    </source>
</evidence>
<feature type="compositionally biased region" description="Low complexity" evidence="8">
    <location>
        <begin position="420"/>
        <end position="429"/>
    </location>
</feature>
<sequence>MTILPKKKQNKNSSTNDDEREKECVPDRYGFSHSSNNPNTGQLSPNSRNWSSRTDDKRSAPDNAHSLGPTHSKRRHRGVRGLDRDGELRNSLLNCSSIRPKNKSSHSNTNRSSPDHDHLAIPGCSSMVRNVKEELLSSNDFSNDPNCEEDFSGYNSGDEYQKPSENLSTDQWEEKESLFELILQKKGFHIKKMSEDGACLFRAVADQVYGDQEMHTTVRKLCMDYMEKNGDYFSQYVTENFSDYIQRKRCDHIHGNHIEIQALSEIYNRPIQVYHYSAEPINIENCQKYSNEPIRLSYHRNSHYNSIIDPHKPSIGVGLGFPSFKTGHQIEEKSLETALRISEQQEIDQALLDDEIRETDWEATNDAIEEQIARESYIEWLRENERRHTQSKSRPTSTYTEVDSENDNNATINQSLRCYSPRSTSNSNHSSKDRKSPKRLIDSINLIDSKQNDRKSNESPVSLMTDLERTSSFLHEVPASILGLGDLDDTDPIIAQVLAQSQVEYIDSLKQKRNESNSSSNDAANDDTYEYVLSLPSTSSKKL</sequence>
<evidence type="ECO:0000256" key="7">
    <source>
        <dbReference type="ARBA" id="ARBA00033460"/>
    </source>
</evidence>
<dbReference type="GO" id="GO:0004843">
    <property type="term" value="F:cysteine-type deubiquitinase activity"/>
    <property type="evidence" value="ECO:0007669"/>
    <property type="project" value="UniProtKB-EC"/>
</dbReference>
<dbReference type="VEuPathDB" id="VectorBase:SSCA009303"/>
<dbReference type="EMBL" id="WVUK01000062">
    <property type="protein sequence ID" value="KAF7490450.1"/>
    <property type="molecule type" value="Genomic_DNA"/>
</dbReference>
<dbReference type="EMBL" id="JXLN01015606">
    <property type="protein sequence ID" value="KPM10711.1"/>
    <property type="molecule type" value="Genomic_DNA"/>
</dbReference>
<accession>A0A132AI90</accession>
<evidence type="ECO:0000256" key="8">
    <source>
        <dbReference type="SAM" id="MobiDB-lite"/>
    </source>
</evidence>
<dbReference type="PANTHER" id="PTHR12419:SF4">
    <property type="entry name" value="OTU DOMAIN-CONTAINING PROTEIN 5"/>
    <property type="match status" value="1"/>
</dbReference>
<dbReference type="InterPro" id="IPR003323">
    <property type="entry name" value="OTU_dom"/>
</dbReference>
<comment type="similarity">
    <text evidence="2">Belongs to the peptidase C85 family.</text>
</comment>
<dbReference type="GO" id="GO:0016579">
    <property type="term" value="P:protein deubiquitination"/>
    <property type="evidence" value="ECO:0007669"/>
    <property type="project" value="TreeGrafter"/>
</dbReference>
<dbReference type="GO" id="GO:0006508">
    <property type="term" value="P:proteolysis"/>
    <property type="evidence" value="ECO:0007669"/>
    <property type="project" value="UniProtKB-KW"/>
</dbReference>
<reference evidence="10" key="3">
    <citation type="submission" date="2020-01" db="EMBL/GenBank/DDBJ databases">
        <authorList>
            <person name="Korhonen P.K.K."/>
            <person name="Guangxu M.G."/>
            <person name="Wang T.W."/>
            <person name="Stroehlein A.J.S."/>
            <person name="Young N.D."/>
            <person name="Ang C.-S.A."/>
            <person name="Fernando D.W.F."/>
            <person name="Lu H.L."/>
            <person name="Taylor S.T."/>
            <person name="Ehtesham M.E.M."/>
            <person name="Najaraj S.H.N."/>
            <person name="Harsha G.H.G."/>
            <person name="Madugundu A.M."/>
            <person name="Renuse S.R."/>
            <person name="Holt D.H."/>
            <person name="Pandey A.P."/>
            <person name="Papenfuss A.P."/>
            <person name="Gasser R.B.G."/>
            <person name="Fischer K.F."/>
        </authorList>
    </citation>
    <scope>NUCLEOTIDE SEQUENCE</scope>
    <source>
        <strain evidence="10">SSS_KF_BRIS2020</strain>
    </source>
</reference>